<dbReference type="InterPro" id="IPR043133">
    <property type="entry name" value="GTP-CH-I_C/QueF"/>
</dbReference>
<dbReference type="NCBIfam" id="TIGR00526">
    <property type="entry name" value="folB_dom"/>
    <property type="match status" value="1"/>
</dbReference>
<evidence type="ECO:0000256" key="1">
    <source>
        <dbReference type="ARBA" id="ARBA00001353"/>
    </source>
</evidence>
<dbReference type="InterPro" id="IPR006156">
    <property type="entry name" value="Dihydroneopterin_aldolase"/>
</dbReference>
<dbReference type="AlphaFoldDB" id="A0A6B0TS20"/>
<keyword evidence="5" id="KW-0289">Folate biosynthesis</keyword>
<accession>A0A6B0TS20</accession>
<dbReference type="PANTHER" id="PTHR42844">
    <property type="entry name" value="DIHYDRONEOPTERIN ALDOLASE 1-RELATED"/>
    <property type="match status" value="1"/>
</dbReference>
<evidence type="ECO:0000256" key="5">
    <source>
        <dbReference type="ARBA" id="ARBA00022909"/>
    </source>
</evidence>
<evidence type="ECO:0000313" key="9">
    <source>
        <dbReference type="EMBL" id="MXU65519.1"/>
    </source>
</evidence>
<comment type="similarity">
    <text evidence="3">Belongs to the DHNA family.</text>
</comment>
<evidence type="ECO:0000256" key="3">
    <source>
        <dbReference type="ARBA" id="ARBA00005708"/>
    </source>
</evidence>
<dbReference type="SMART" id="SM00905">
    <property type="entry name" value="FolB"/>
    <property type="match status" value="1"/>
</dbReference>
<dbReference type="InterPro" id="IPR006157">
    <property type="entry name" value="FolB_dom"/>
</dbReference>
<dbReference type="Proteomes" id="UP000436016">
    <property type="component" value="Unassembled WGS sequence"/>
</dbReference>
<evidence type="ECO:0000256" key="4">
    <source>
        <dbReference type="ARBA" id="ARBA00013043"/>
    </source>
</evidence>
<evidence type="ECO:0000256" key="7">
    <source>
        <dbReference type="ARBA" id="ARBA00032903"/>
    </source>
</evidence>
<reference evidence="9 10" key="1">
    <citation type="submission" date="2019-12" db="EMBL/GenBank/DDBJ databases">
        <title>Strain KN286 was isolated from seawater, which was collected from Caroline Seamount in the tropical western Pacific.</title>
        <authorList>
            <person name="Wang Q."/>
        </authorList>
    </citation>
    <scope>NUCLEOTIDE SEQUENCE [LARGE SCALE GENOMIC DNA]</scope>
    <source>
        <strain evidence="9 10">KN286</strain>
    </source>
</reference>
<evidence type="ECO:0000259" key="8">
    <source>
        <dbReference type="SMART" id="SM00905"/>
    </source>
</evidence>
<comment type="caution">
    <text evidence="9">The sequence shown here is derived from an EMBL/GenBank/DDBJ whole genome shotgun (WGS) entry which is preliminary data.</text>
</comment>
<gene>
    <name evidence="9" type="ORF">GSH16_08665</name>
</gene>
<keyword evidence="6" id="KW-0456">Lyase</keyword>
<dbReference type="PANTHER" id="PTHR42844:SF1">
    <property type="entry name" value="DIHYDRONEOPTERIN ALDOLASE 1-RELATED"/>
    <property type="match status" value="1"/>
</dbReference>
<dbReference type="Pfam" id="PF02152">
    <property type="entry name" value="FolB"/>
    <property type="match status" value="1"/>
</dbReference>
<evidence type="ECO:0000256" key="2">
    <source>
        <dbReference type="ARBA" id="ARBA00005013"/>
    </source>
</evidence>
<dbReference type="GO" id="GO:0004150">
    <property type="term" value="F:dihydroneopterin aldolase activity"/>
    <property type="evidence" value="ECO:0007669"/>
    <property type="project" value="UniProtKB-EC"/>
</dbReference>
<keyword evidence="10" id="KW-1185">Reference proteome</keyword>
<dbReference type="SUPFAM" id="SSF55620">
    <property type="entry name" value="Tetrahydrobiopterin biosynthesis enzymes-like"/>
    <property type="match status" value="1"/>
</dbReference>
<evidence type="ECO:0000256" key="6">
    <source>
        <dbReference type="ARBA" id="ARBA00023239"/>
    </source>
</evidence>
<feature type="domain" description="Dihydroneopterin aldolase/epimerase" evidence="8">
    <location>
        <begin position="27"/>
        <end position="135"/>
    </location>
</feature>
<dbReference type="GO" id="GO:0005737">
    <property type="term" value="C:cytoplasm"/>
    <property type="evidence" value="ECO:0007669"/>
    <property type="project" value="TreeGrafter"/>
</dbReference>
<comment type="catalytic activity">
    <reaction evidence="1">
        <text>7,8-dihydroneopterin = 6-hydroxymethyl-7,8-dihydropterin + glycolaldehyde</text>
        <dbReference type="Rhea" id="RHEA:10540"/>
        <dbReference type="ChEBI" id="CHEBI:17001"/>
        <dbReference type="ChEBI" id="CHEBI:17071"/>
        <dbReference type="ChEBI" id="CHEBI:44841"/>
        <dbReference type="EC" id="4.1.2.25"/>
    </reaction>
</comment>
<dbReference type="Gene3D" id="3.30.1130.10">
    <property type="match status" value="1"/>
</dbReference>
<name>A0A6B0TS20_9RHOB</name>
<organism evidence="9 10">
    <name type="scientific">Oceanomicrobium pacificus</name>
    <dbReference type="NCBI Taxonomy" id="2692916"/>
    <lineage>
        <taxon>Bacteria</taxon>
        <taxon>Pseudomonadati</taxon>
        <taxon>Pseudomonadota</taxon>
        <taxon>Alphaproteobacteria</taxon>
        <taxon>Rhodobacterales</taxon>
        <taxon>Paracoccaceae</taxon>
        <taxon>Oceanomicrobium</taxon>
    </lineage>
</organism>
<dbReference type="EC" id="4.1.2.25" evidence="4"/>
<evidence type="ECO:0000313" key="10">
    <source>
        <dbReference type="Proteomes" id="UP000436016"/>
    </source>
</evidence>
<dbReference type="EMBL" id="WUWG01000003">
    <property type="protein sequence ID" value="MXU65519.1"/>
    <property type="molecule type" value="Genomic_DNA"/>
</dbReference>
<sequence>MNETSLAFENPSVRAAATAGDQPLDRISVRDHVRAVEIGAFQSERGKLQRLRFNVVLEVSRHTAAQNDDVDQVISYDTIIEAIEAQLTHERINLLETLAERVAQRCLADPRAVRVFVRIEKLDRIPGALGVEIVRRRLETEDVSRLHPVTEAPEQTAVSPRVLLLGAEVLADSACIQAWLDVVAAADTPVVLALPPLDPARAASDGPLEIGLLSIEQNAWAVAALGSDLSVAGSRTELDWAIREGRKTVWAPFKMVTDAVEKPGAGADDPVGLALWLAGQIGASDCLVAGAAPALPDGATLLDAARPGLPAGAATG</sequence>
<dbReference type="GO" id="GO:0046656">
    <property type="term" value="P:folic acid biosynthetic process"/>
    <property type="evidence" value="ECO:0007669"/>
    <property type="project" value="UniProtKB-KW"/>
</dbReference>
<proteinExistence type="inferred from homology"/>
<protein>
    <recommendedName>
        <fullName evidence="4">dihydroneopterin aldolase</fullName>
        <ecNumber evidence="4">4.1.2.25</ecNumber>
    </recommendedName>
    <alternativeName>
        <fullName evidence="7">7,8-dihydroneopterin aldolase</fullName>
    </alternativeName>
</protein>
<comment type="pathway">
    <text evidence="2">Cofactor biosynthesis; tetrahydrofolate biosynthesis; 2-amino-4-hydroxy-6-hydroxymethyl-7,8-dihydropteridine diphosphate from 7,8-dihydroneopterin triphosphate: step 3/4.</text>
</comment>